<proteinExistence type="predicted"/>
<gene>
    <name evidence="3" type="ORF">FHS38_006596</name>
</gene>
<feature type="compositionally biased region" description="Low complexity" evidence="1">
    <location>
        <begin position="29"/>
        <end position="56"/>
    </location>
</feature>
<feature type="signal peptide" evidence="2">
    <location>
        <begin position="1"/>
        <end position="23"/>
    </location>
</feature>
<dbReference type="PROSITE" id="PS51257">
    <property type="entry name" value="PROKAR_LIPOPROTEIN"/>
    <property type="match status" value="1"/>
</dbReference>
<evidence type="ECO:0000313" key="4">
    <source>
        <dbReference type="Proteomes" id="UP000556436"/>
    </source>
</evidence>
<name>A0A7W7PGZ6_STRNE</name>
<accession>A0A7W7PGZ6</accession>
<dbReference type="EMBL" id="JACHJG010000020">
    <property type="protein sequence ID" value="MBB4890511.1"/>
    <property type="molecule type" value="Genomic_DNA"/>
</dbReference>
<organism evidence="3 4">
    <name type="scientific">Streptomyces netropsis</name>
    <name type="common">Streptoverticillium netropsis</name>
    <dbReference type="NCBI Taxonomy" id="55404"/>
    <lineage>
        <taxon>Bacteria</taxon>
        <taxon>Bacillati</taxon>
        <taxon>Actinomycetota</taxon>
        <taxon>Actinomycetes</taxon>
        <taxon>Kitasatosporales</taxon>
        <taxon>Streptomycetaceae</taxon>
        <taxon>Streptomyces</taxon>
    </lineage>
</organism>
<feature type="chain" id="PRO_5038952733" description="Secreted protein" evidence="2">
    <location>
        <begin position="24"/>
        <end position="153"/>
    </location>
</feature>
<feature type="region of interest" description="Disordered" evidence="1">
    <location>
        <begin position="29"/>
        <end position="59"/>
    </location>
</feature>
<dbReference type="Proteomes" id="UP000556436">
    <property type="component" value="Unassembled WGS sequence"/>
</dbReference>
<evidence type="ECO:0000256" key="1">
    <source>
        <dbReference type="SAM" id="MobiDB-lite"/>
    </source>
</evidence>
<sequence>MKFQRTRAAAVSGFALVALTGMGVSGCSGDPAGEGSASDSSDTSAADTAPRAADSGDAAKDVEISSCTYNDKKGISASVMVFNHNVTVTYTYDLAVKFTAADGTPVATRATSVPFVRPGRWETLDIAAPYTPKAGASTSGVKCKVDKAERKAG</sequence>
<protein>
    <recommendedName>
        <fullName evidence="5">Secreted protein</fullName>
    </recommendedName>
</protein>
<evidence type="ECO:0000256" key="2">
    <source>
        <dbReference type="SAM" id="SignalP"/>
    </source>
</evidence>
<evidence type="ECO:0000313" key="3">
    <source>
        <dbReference type="EMBL" id="MBB4890511.1"/>
    </source>
</evidence>
<keyword evidence="2" id="KW-0732">Signal</keyword>
<dbReference type="AlphaFoldDB" id="A0A7W7PGZ6"/>
<keyword evidence="4" id="KW-1185">Reference proteome</keyword>
<reference evidence="3 4" key="1">
    <citation type="submission" date="2020-08" db="EMBL/GenBank/DDBJ databases">
        <title>Genomic Encyclopedia of Type Strains, Phase III (KMG-III): the genomes of soil and plant-associated and newly described type strains.</title>
        <authorList>
            <person name="Whitman W."/>
        </authorList>
    </citation>
    <scope>NUCLEOTIDE SEQUENCE [LARGE SCALE GENOMIC DNA]</scope>
    <source>
        <strain evidence="3 4">CECT 3265</strain>
    </source>
</reference>
<dbReference type="RefSeq" id="WP_184739769.1">
    <property type="nucleotide sequence ID" value="NZ_CP147867.1"/>
</dbReference>
<evidence type="ECO:0008006" key="5">
    <source>
        <dbReference type="Google" id="ProtNLM"/>
    </source>
</evidence>
<comment type="caution">
    <text evidence="3">The sequence shown here is derived from an EMBL/GenBank/DDBJ whole genome shotgun (WGS) entry which is preliminary data.</text>
</comment>